<evidence type="ECO:0000313" key="3">
    <source>
        <dbReference type="EMBL" id="KAJ7195656.1"/>
    </source>
</evidence>
<dbReference type="PROSITE" id="PS50011">
    <property type="entry name" value="PROTEIN_KINASE_DOM"/>
    <property type="match status" value="1"/>
</dbReference>
<reference evidence="3" key="1">
    <citation type="submission" date="2023-03" db="EMBL/GenBank/DDBJ databases">
        <title>Massive genome expansion in bonnet fungi (Mycena s.s.) driven by repeated elements and novel gene families across ecological guilds.</title>
        <authorList>
            <consortium name="Lawrence Berkeley National Laboratory"/>
            <person name="Harder C.B."/>
            <person name="Miyauchi S."/>
            <person name="Viragh M."/>
            <person name="Kuo A."/>
            <person name="Thoen E."/>
            <person name="Andreopoulos B."/>
            <person name="Lu D."/>
            <person name="Skrede I."/>
            <person name="Drula E."/>
            <person name="Henrissat B."/>
            <person name="Morin E."/>
            <person name="Kohler A."/>
            <person name="Barry K."/>
            <person name="LaButti K."/>
            <person name="Morin E."/>
            <person name="Salamov A."/>
            <person name="Lipzen A."/>
            <person name="Mereny Z."/>
            <person name="Hegedus B."/>
            <person name="Baldrian P."/>
            <person name="Stursova M."/>
            <person name="Weitz H."/>
            <person name="Taylor A."/>
            <person name="Grigoriev I.V."/>
            <person name="Nagy L.G."/>
            <person name="Martin F."/>
            <person name="Kauserud H."/>
        </authorList>
    </citation>
    <scope>NUCLEOTIDE SEQUENCE</scope>
    <source>
        <strain evidence="3">9144</strain>
    </source>
</reference>
<keyword evidence="3" id="KW-0418">Kinase</keyword>
<dbReference type="SUPFAM" id="SSF56112">
    <property type="entry name" value="Protein kinase-like (PK-like)"/>
    <property type="match status" value="1"/>
</dbReference>
<dbReference type="InterPro" id="IPR008271">
    <property type="entry name" value="Ser/Thr_kinase_AS"/>
</dbReference>
<keyword evidence="3" id="KW-0808">Transferase</keyword>
<evidence type="ECO:0000259" key="2">
    <source>
        <dbReference type="PROSITE" id="PS50011"/>
    </source>
</evidence>
<dbReference type="PANTHER" id="PTHR44329:SF214">
    <property type="entry name" value="PROTEIN KINASE DOMAIN-CONTAINING PROTEIN"/>
    <property type="match status" value="1"/>
</dbReference>
<dbReference type="AlphaFoldDB" id="A0AAD6UVW5"/>
<dbReference type="InterPro" id="IPR000719">
    <property type="entry name" value="Prot_kinase_dom"/>
</dbReference>
<proteinExistence type="predicted"/>
<accession>A0AAD6UVW5</accession>
<dbReference type="PROSITE" id="PS00108">
    <property type="entry name" value="PROTEIN_KINASE_ST"/>
    <property type="match status" value="1"/>
</dbReference>
<dbReference type="Pfam" id="PF07714">
    <property type="entry name" value="PK_Tyr_Ser-Thr"/>
    <property type="match status" value="1"/>
</dbReference>
<comment type="caution">
    <text evidence="3">The sequence shown here is derived from an EMBL/GenBank/DDBJ whole genome shotgun (WGS) entry which is preliminary data.</text>
</comment>
<sequence>MASQKGGSKGSNSSSGSEASDSLGDIALPEIHGRDLKGRVSQDDQYPFAGGGNSNIYRGKSTRSNGRKIRVAIKMIRISDDGSGQLEDIMRRLKREVDVWARLRHENVLPFIGVCDDIAPWPVLISPFYKFGHVGTYLRKNPSTDRLRLVRGVAAGLQYLHSHDIVHGDLKVHNVLVDKRGVPCICDFGISKILNRLGFTTASVGTAPYMAPELFFVVDGAPQEGTSSPSTTKSSDVYSFALLVLEIMTSEPPKGRPTRPIVTTKILTELQPKRADYDKNKISNEIWNILKRCWEFEPQLRAGISEALRELNSVASPTLGYSFSEDVDEGEVEEQTEGVLERFLRAGPGL</sequence>
<name>A0AAD6UVW5_9AGAR</name>
<dbReference type="SMART" id="SM00220">
    <property type="entry name" value="S_TKc"/>
    <property type="match status" value="1"/>
</dbReference>
<dbReference type="GO" id="GO:0004674">
    <property type="term" value="F:protein serine/threonine kinase activity"/>
    <property type="evidence" value="ECO:0007669"/>
    <property type="project" value="TreeGrafter"/>
</dbReference>
<organism evidence="3 4">
    <name type="scientific">Mycena pura</name>
    <dbReference type="NCBI Taxonomy" id="153505"/>
    <lineage>
        <taxon>Eukaryota</taxon>
        <taxon>Fungi</taxon>
        <taxon>Dikarya</taxon>
        <taxon>Basidiomycota</taxon>
        <taxon>Agaricomycotina</taxon>
        <taxon>Agaricomycetes</taxon>
        <taxon>Agaricomycetidae</taxon>
        <taxon>Agaricales</taxon>
        <taxon>Marasmiineae</taxon>
        <taxon>Mycenaceae</taxon>
        <taxon>Mycena</taxon>
    </lineage>
</organism>
<dbReference type="EMBL" id="JARJCW010000089">
    <property type="protein sequence ID" value="KAJ7195656.1"/>
    <property type="molecule type" value="Genomic_DNA"/>
</dbReference>
<feature type="region of interest" description="Disordered" evidence="1">
    <location>
        <begin position="39"/>
        <end position="61"/>
    </location>
</feature>
<dbReference type="InterPro" id="IPR051681">
    <property type="entry name" value="Ser/Thr_Kinases-Pseudokinases"/>
</dbReference>
<protein>
    <submittedName>
        <fullName evidence="3">TKL/TKL-ccin protein kinase</fullName>
    </submittedName>
</protein>
<gene>
    <name evidence="3" type="ORF">GGX14DRAFT_200560</name>
</gene>
<dbReference type="Proteomes" id="UP001219525">
    <property type="component" value="Unassembled WGS sequence"/>
</dbReference>
<keyword evidence="4" id="KW-1185">Reference proteome</keyword>
<evidence type="ECO:0000256" key="1">
    <source>
        <dbReference type="SAM" id="MobiDB-lite"/>
    </source>
</evidence>
<feature type="domain" description="Protein kinase" evidence="2">
    <location>
        <begin position="42"/>
        <end position="319"/>
    </location>
</feature>
<dbReference type="PANTHER" id="PTHR44329">
    <property type="entry name" value="SERINE/THREONINE-PROTEIN KINASE TNNI3K-RELATED"/>
    <property type="match status" value="1"/>
</dbReference>
<dbReference type="Gene3D" id="1.10.510.10">
    <property type="entry name" value="Transferase(Phosphotransferase) domain 1"/>
    <property type="match status" value="1"/>
</dbReference>
<dbReference type="InterPro" id="IPR001245">
    <property type="entry name" value="Ser-Thr/Tyr_kinase_cat_dom"/>
</dbReference>
<dbReference type="GO" id="GO:0005524">
    <property type="term" value="F:ATP binding"/>
    <property type="evidence" value="ECO:0007669"/>
    <property type="project" value="InterPro"/>
</dbReference>
<dbReference type="InterPro" id="IPR011009">
    <property type="entry name" value="Kinase-like_dom_sf"/>
</dbReference>
<feature type="region of interest" description="Disordered" evidence="1">
    <location>
        <begin position="1"/>
        <end position="24"/>
    </location>
</feature>
<evidence type="ECO:0000313" key="4">
    <source>
        <dbReference type="Proteomes" id="UP001219525"/>
    </source>
</evidence>